<evidence type="ECO:0000256" key="6">
    <source>
        <dbReference type="RuleBase" id="RU003968"/>
    </source>
</evidence>
<dbReference type="RefSeq" id="XP_028030754.1">
    <property type="nucleotide sequence ID" value="XM_028174953.1"/>
</dbReference>
<evidence type="ECO:0000256" key="3">
    <source>
        <dbReference type="ARBA" id="ARBA00022630"/>
    </source>
</evidence>
<dbReference type="PANTHER" id="PTHR11552:SF147">
    <property type="entry name" value="CHOLINE DEHYDROGENASE, MITOCHONDRIAL"/>
    <property type="match status" value="1"/>
</dbReference>
<reference evidence="10 11" key="1">
    <citation type="submission" date="2025-04" db="UniProtKB">
        <authorList>
            <consortium name="RefSeq"/>
        </authorList>
    </citation>
    <scope>IDENTIFICATION</scope>
    <source>
        <tissue evidence="10 11">Silk gland</tissue>
    </source>
</reference>
<dbReference type="SUPFAM" id="SSF51905">
    <property type="entry name" value="FAD/NAD(P)-binding domain"/>
    <property type="match status" value="1"/>
</dbReference>
<evidence type="ECO:0000256" key="2">
    <source>
        <dbReference type="ARBA" id="ARBA00010790"/>
    </source>
</evidence>
<feature type="domain" description="Glucose-methanol-choline oxidoreductase N-terminal" evidence="8">
    <location>
        <begin position="307"/>
        <end position="321"/>
    </location>
</feature>
<comment type="cofactor">
    <cofactor evidence="1 5">
        <name>FAD</name>
        <dbReference type="ChEBI" id="CHEBI:57692"/>
    </cofactor>
</comment>
<keyword evidence="9" id="KW-1185">Reference proteome</keyword>
<sequence length="604" mass="66327">MFLQAIALFQVKILIPILEVIQLLIIALSSFEIGEPLYPAHANVPADSSYDFIIVGGGSAGCVLANRLTEVANWTVLLIEAGDDPPSIANSPGYSLITSTLLPNWGYFGVNDDFSSQAQKFKSIRHTRGKMLGGSSSLNSMFYVRGNRADYDNWAENGNEGWDWNTVIQYFKKSERLDDNHIMSSESADLHGNKGYLGVTRPLWKSFDEGLFDAFKEQGHEVLLDTNGQQQLGYSIPAYTIAGQKRQSTAYSFLAPIKNRPNLHLIKNSLVRKIIFDKNNKATGVEVRTPTGFLNISVTKEVILSAGAINSPQLLMLSGVGPKQHLEDMNISLVVDSPNVGGNMQDHILVPVLLTGMESISSAISNIDPLLNMDKVPVPLILGFVALNKSQSYPDYQVTATVSPTASFLPVLMCSQMLMLSDDICIALSEAGLGQETVFSLITLLHPESRGNISLKSSNPEDPPIIYSGYFTNENDLDNFARYLENFNTVINSTHFKKLKSQVVDLKVKQCRQWPFGSHEYWACYALNLASTQYHTVGTCAMGDKHIGVVDSRLRVHGVTGLRVVDASVMPTITSGNTYAPVVMIAEKAADMIKIDHGHLENCL</sequence>
<dbReference type="RefSeq" id="XP_028030755.1">
    <property type="nucleotide sequence ID" value="XM_028174954.1"/>
</dbReference>
<dbReference type="PANTHER" id="PTHR11552">
    <property type="entry name" value="GLUCOSE-METHANOL-CHOLINE GMC OXIDOREDUCTASE"/>
    <property type="match status" value="1"/>
</dbReference>
<dbReference type="Pfam" id="PF00732">
    <property type="entry name" value="GMC_oxred_N"/>
    <property type="match status" value="1"/>
</dbReference>
<evidence type="ECO:0000256" key="4">
    <source>
        <dbReference type="ARBA" id="ARBA00022827"/>
    </source>
</evidence>
<dbReference type="OrthoDB" id="269227at2759"/>
<protein>
    <submittedName>
        <fullName evidence="10 11">Glucose dehydrogenase [FAD, quinone]-like isoform X1</fullName>
    </submittedName>
</protein>
<dbReference type="GO" id="GO:0050660">
    <property type="term" value="F:flavin adenine dinucleotide binding"/>
    <property type="evidence" value="ECO:0007669"/>
    <property type="project" value="InterPro"/>
</dbReference>
<evidence type="ECO:0000259" key="8">
    <source>
        <dbReference type="PROSITE" id="PS00624"/>
    </source>
</evidence>
<feature type="binding site" evidence="5">
    <location>
        <position position="271"/>
    </location>
    <ligand>
        <name>FAD</name>
        <dbReference type="ChEBI" id="CHEBI:57692"/>
    </ligand>
</feature>
<dbReference type="InterPro" id="IPR007867">
    <property type="entry name" value="GMC_OxRtase_C"/>
</dbReference>
<feature type="domain" description="Glucose-methanol-choline oxidoreductase N-terminal" evidence="7">
    <location>
        <begin position="129"/>
        <end position="152"/>
    </location>
</feature>
<dbReference type="Pfam" id="PF05199">
    <property type="entry name" value="GMC_oxred_C"/>
    <property type="match status" value="1"/>
</dbReference>
<evidence type="ECO:0000259" key="7">
    <source>
        <dbReference type="PROSITE" id="PS00623"/>
    </source>
</evidence>
<name>A0A6J2JML8_BOMMA</name>
<keyword evidence="3 6" id="KW-0285">Flavoprotein</keyword>
<dbReference type="Gene3D" id="3.30.560.10">
    <property type="entry name" value="Glucose Oxidase, domain 3"/>
    <property type="match status" value="1"/>
</dbReference>
<dbReference type="GeneID" id="114243448"/>
<dbReference type="GO" id="GO:0016614">
    <property type="term" value="F:oxidoreductase activity, acting on CH-OH group of donors"/>
    <property type="evidence" value="ECO:0007669"/>
    <property type="project" value="InterPro"/>
</dbReference>
<evidence type="ECO:0000313" key="11">
    <source>
        <dbReference type="RefSeq" id="XP_028030755.1"/>
    </source>
</evidence>
<evidence type="ECO:0000313" key="9">
    <source>
        <dbReference type="Proteomes" id="UP000504629"/>
    </source>
</evidence>
<gene>
    <name evidence="10 11" type="primary">LOC114243448</name>
</gene>
<dbReference type="SUPFAM" id="SSF54373">
    <property type="entry name" value="FAD-linked reductases, C-terminal domain"/>
    <property type="match status" value="1"/>
</dbReference>
<dbReference type="InterPro" id="IPR036188">
    <property type="entry name" value="FAD/NAD-bd_sf"/>
</dbReference>
<evidence type="ECO:0000313" key="10">
    <source>
        <dbReference type="RefSeq" id="XP_028030754.1"/>
    </source>
</evidence>
<dbReference type="Proteomes" id="UP000504629">
    <property type="component" value="Unplaced"/>
</dbReference>
<dbReference type="AlphaFoldDB" id="A0A6J2JML8"/>
<evidence type="ECO:0000256" key="1">
    <source>
        <dbReference type="ARBA" id="ARBA00001974"/>
    </source>
</evidence>
<accession>A0A6J2JML8</accession>
<dbReference type="KEGG" id="bman:114243448"/>
<dbReference type="InterPro" id="IPR000172">
    <property type="entry name" value="GMC_OxRdtase_N"/>
</dbReference>
<evidence type="ECO:0000256" key="5">
    <source>
        <dbReference type="PIRSR" id="PIRSR000137-2"/>
    </source>
</evidence>
<comment type="similarity">
    <text evidence="2 6">Belongs to the GMC oxidoreductase family.</text>
</comment>
<dbReference type="InterPro" id="IPR012132">
    <property type="entry name" value="GMC_OxRdtase"/>
</dbReference>
<dbReference type="PROSITE" id="PS00624">
    <property type="entry name" value="GMC_OXRED_2"/>
    <property type="match status" value="1"/>
</dbReference>
<proteinExistence type="inferred from homology"/>
<organism evidence="9 11">
    <name type="scientific">Bombyx mandarina</name>
    <name type="common">Wild silk moth</name>
    <name type="synonym">Wild silkworm</name>
    <dbReference type="NCBI Taxonomy" id="7092"/>
    <lineage>
        <taxon>Eukaryota</taxon>
        <taxon>Metazoa</taxon>
        <taxon>Ecdysozoa</taxon>
        <taxon>Arthropoda</taxon>
        <taxon>Hexapoda</taxon>
        <taxon>Insecta</taxon>
        <taxon>Pterygota</taxon>
        <taxon>Neoptera</taxon>
        <taxon>Endopterygota</taxon>
        <taxon>Lepidoptera</taxon>
        <taxon>Glossata</taxon>
        <taxon>Ditrysia</taxon>
        <taxon>Bombycoidea</taxon>
        <taxon>Bombycidae</taxon>
        <taxon>Bombycinae</taxon>
        <taxon>Bombyx</taxon>
    </lineage>
</organism>
<dbReference type="PROSITE" id="PS00623">
    <property type="entry name" value="GMC_OXRED_1"/>
    <property type="match status" value="1"/>
</dbReference>
<dbReference type="Gene3D" id="3.50.50.60">
    <property type="entry name" value="FAD/NAD(P)-binding domain"/>
    <property type="match status" value="1"/>
</dbReference>
<keyword evidence="4 5" id="KW-0274">FAD</keyword>
<dbReference type="PIRSF" id="PIRSF000137">
    <property type="entry name" value="Alcohol_oxidase"/>
    <property type="match status" value="1"/>
</dbReference>